<comment type="caution">
    <text evidence="2">The sequence shown here is derived from an EMBL/GenBank/DDBJ whole genome shotgun (WGS) entry which is preliminary data.</text>
</comment>
<protein>
    <submittedName>
        <fullName evidence="2">Membrane-associated kinase regulator 2</fullName>
    </submittedName>
</protein>
<keyword evidence="3" id="KW-1185">Reference proteome</keyword>
<evidence type="ECO:0000313" key="3">
    <source>
        <dbReference type="Proteomes" id="UP000327157"/>
    </source>
</evidence>
<reference evidence="2 3" key="1">
    <citation type="submission" date="2019-09" db="EMBL/GenBank/DDBJ databases">
        <authorList>
            <person name="Ou C."/>
        </authorList>
    </citation>
    <scope>NUCLEOTIDE SEQUENCE [LARGE SCALE GENOMIC DNA]</scope>
    <source>
        <strain evidence="2">S2</strain>
        <tissue evidence="2">Leaf</tissue>
    </source>
</reference>
<dbReference type="Proteomes" id="UP000327157">
    <property type="component" value="Unassembled WGS sequence"/>
</dbReference>
<dbReference type="AlphaFoldDB" id="A0A5N5H625"/>
<proteinExistence type="predicted"/>
<evidence type="ECO:0000256" key="1">
    <source>
        <dbReference type="SAM" id="MobiDB-lite"/>
    </source>
</evidence>
<accession>A0A5N5H625</accession>
<evidence type="ECO:0000313" key="2">
    <source>
        <dbReference type="EMBL" id="KAB2623405.1"/>
    </source>
</evidence>
<organism evidence="2 3">
    <name type="scientific">Pyrus ussuriensis x Pyrus communis</name>
    <dbReference type="NCBI Taxonomy" id="2448454"/>
    <lineage>
        <taxon>Eukaryota</taxon>
        <taxon>Viridiplantae</taxon>
        <taxon>Streptophyta</taxon>
        <taxon>Embryophyta</taxon>
        <taxon>Tracheophyta</taxon>
        <taxon>Spermatophyta</taxon>
        <taxon>Magnoliopsida</taxon>
        <taxon>eudicotyledons</taxon>
        <taxon>Gunneridae</taxon>
        <taxon>Pentapetalae</taxon>
        <taxon>rosids</taxon>
        <taxon>fabids</taxon>
        <taxon>Rosales</taxon>
        <taxon>Rosaceae</taxon>
        <taxon>Amygdaloideae</taxon>
        <taxon>Maleae</taxon>
        <taxon>Pyrus</taxon>
    </lineage>
</organism>
<name>A0A5N5H625_9ROSA</name>
<reference evidence="2 3" key="2">
    <citation type="submission" date="2019-11" db="EMBL/GenBank/DDBJ databases">
        <title>A de novo genome assembly of a pear dwarfing rootstock.</title>
        <authorList>
            <person name="Wang F."/>
            <person name="Wang J."/>
            <person name="Li S."/>
            <person name="Zhang Y."/>
            <person name="Fang M."/>
            <person name="Ma L."/>
            <person name="Zhao Y."/>
            <person name="Jiang S."/>
        </authorList>
    </citation>
    <scope>NUCLEOTIDE SEQUENCE [LARGE SCALE GENOMIC DNA]</scope>
    <source>
        <strain evidence="2">S2</strain>
        <tissue evidence="2">Leaf</tissue>
    </source>
</reference>
<dbReference type="GO" id="GO:0016301">
    <property type="term" value="F:kinase activity"/>
    <property type="evidence" value="ECO:0007669"/>
    <property type="project" value="UniProtKB-KW"/>
</dbReference>
<keyword evidence="2" id="KW-0808">Transferase</keyword>
<gene>
    <name evidence="2" type="ORF">D8674_039396</name>
</gene>
<keyword evidence="2" id="KW-0418">Kinase</keyword>
<sequence length="53" mass="5714">MGTSFPLKNKSSEGERVRFGSTVLSWVDPEETVKLNSSSLPPPLSSSCRTSSL</sequence>
<feature type="region of interest" description="Disordered" evidence="1">
    <location>
        <begin position="32"/>
        <end position="53"/>
    </location>
</feature>
<dbReference type="EMBL" id="SMOL01000218">
    <property type="protein sequence ID" value="KAB2623405.1"/>
    <property type="molecule type" value="Genomic_DNA"/>
</dbReference>
<dbReference type="OrthoDB" id="10495431at2759"/>